<dbReference type="InterPro" id="IPR000719">
    <property type="entry name" value="Prot_kinase_dom"/>
</dbReference>
<dbReference type="InterPro" id="IPR027417">
    <property type="entry name" value="P-loop_NTPase"/>
</dbReference>
<dbReference type="Gene3D" id="3.40.50.300">
    <property type="entry name" value="P-loop containing nucleotide triphosphate hydrolases"/>
    <property type="match status" value="1"/>
</dbReference>
<dbReference type="GO" id="GO:0005524">
    <property type="term" value="F:ATP binding"/>
    <property type="evidence" value="ECO:0007669"/>
    <property type="project" value="InterPro"/>
</dbReference>
<dbReference type="PANTHER" id="PTHR43642">
    <property type="entry name" value="HYBRID SIGNAL TRANSDUCTION HISTIDINE KINASE G"/>
    <property type="match status" value="1"/>
</dbReference>
<dbReference type="Gene3D" id="3.30.450.40">
    <property type="match status" value="1"/>
</dbReference>
<sequence length="1751" mass="194430">MELSSYRITSQIYEGESSLVYRAHMISNNKPVIIKVLKDELPSPEKIAWFKREYQTTKSLNIRGVGRVLKLEKFSSKLAIILEDFGGKSFTEIKLAGQITIGQFLPLALKITQSLGQVHERQIIHKDINPSNIVWNQTTDEVKLIDFGISALISQENSAFSHPNLMEGTLAYISPEQTGRMNRSLDYRSDFYSLGVTFYQLLTGTLPFPSADPLEVVHCHIAKQPAPPQEIQPDIPPVMGDIILKLMAKNAEQRYQSAAGLKADLEECYHQWQENGNIASFTLAQRDITDKFQIPQKLYGRESEVSTLLAAGERVFAGGSSEMMLVAGYSGIGKSALVQEVHKSITGVHGYFIAGKFDQYQRNIPYSAFIQAFASLVRQLLAESSREIAAWREKLLAAFGPNGRVIIEVIPEVELIVGSQPELPALGPSETQNRFNLVFQNFIRVFCQKEHPLVIFLDDLQWADRASLNLMQILMTDPDSSYLLLIGAYRDNEVSPGHPLLLSLDTITTAGATINRLSLTPLQLPHLTQLLADTLNSSSAAVQPLAKLVLTKTGGNPFFAAEFLKSLHGESLINFNRDRSRWQWDLERIQQQKITDNVVELMAGKLQKLPEATQQILQIAACLGNQFDLETLGIAWEKSPRATAENLHPAVAAGFIIPLSDAYKLVEFSESSTSAVITFKFAHDRIQQATYSLIPEAHINPLHLHIGQLLLQHTPPEDLDANIFDIVNQLNFGSNLISTPEERNHLAELNLIAAKKAKAATAYQGALEYLTIGIELLPPQSWESNYNLTLKLHTTATNAAYLNGDHQQASELAETVLKHAQTILDKIPIYETQILFYISQTQMQEALDKGLAVLDLLKVDLISHPPDNLEIEAIYNLPEMTDPEKLAALRILIFVFPAAFLAKPELYPTLVFTVMQLSLNYGNSPLSANAYAAHGLISCGFFHQIELGYQFGQLALELVEKYPTPIKCRVVNLFNGFIRHWKDSVQPALPILRQNVQLARESGDLEYAGFSSFEYCCRIWFLQDSLVTANEEIKNYLNFVASIKQEWQLFAIKIWAQFALNLTGKAAVKVQQLTGEQLDETEIIPVWESTSNLSLLFFAYLAKTMLSYTFKDYDSARESAETGAKYAIAAASHLLWCQHYLFHSLAHLALYPTATTEAQAEYLKTVDANQAQMQMWATHAPMNFQHKYDLVAAEKARVLGQIVTAMELYDQAISGASASGYIQEEALAWELAAEFYLSLGREEIARTYMTKAHYTYYRWGATAKVEDLEARYPQLISRWATAGSSFSPSANATTSTKSGAGETIDLTSVLKASQAIASEIHLDKLLAGLMTILMENAGAQKGFLILSHQGDLLLEIWGEVDTAGIQVYPHLPLNSGNIVNGAIVNYVARTKEDVVLADANREGIFTADPYIKTNQSQSVLCAPILNQGQLIGILYLENNLTTGAFTPKRLEILKILSAQAAVSLENAQLYRTLEQKVQERTAQLAAANQEIQALNTMLKAENLRMSAELDVTRRLQQMILPKEAELSQIPGLEIAGFMEPAAEVGGDYYDVLQQDGKVKIGIGDVTGHGLESGMLMIMAQMAVRTLLKNNVTDPVQFLSVLNSAIYDNVSRMNTDKNMTLSLLDYADGTFTLSGQHEEVILVRHGGIVESLDTIDLGFPIGLDADITDFLSQTQISLAPGEALVLYTDGITEAENMAGVQYGLARLCEVVRQNWQLSAHEIQAQVIADLRHHIGAQTIYDDITLVVIKQKY</sequence>
<dbReference type="Gene3D" id="3.60.40.10">
    <property type="entry name" value="PPM-type phosphatase domain"/>
    <property type="match status" value="1"/>
</dbReference>
<feature type="domain" description="Protein kinase" evidence="2">
    <location>
        <begin position="6"/>
        <end position="273"/>
    </location>
</feature>
<dbReference type="CDD" id="cd14014">
    <property type="entry name" value="STKc_PknB_like"/>
    <property type="match status" value="1"/>
</dbReference>
<feature type="coiled-coil region" evidence="1">
    <location>
        <begin position="1470"/>
        <end position="1504"/>
    </location>
</feature>
<dbReference type="InterPro" id="IPR011009">
    <property type="entry name" value="Kinase-like_dom_sf"/>
</dbReference>
<dbReference type="Pfam" id="PF07228">
    <property type="entry name" value="SpoIIE"/>
    <property type="match status" value="1"/>
</dbReference>
<dbReference type="Pfam" id="PF13191">
    <property type="entry name" value="AAA_16"/>
    <property type="match status" value="1"/>
</dbReference>
<accession>A0A7C3ZY31</accession>
<dbReference type="EMBL" id="DSPX01000193">
    <property type="protein sequence ID" value="HGG02589.1"/>
    <property type="molecule type" value="Genomic_DNA"/>
</dbReference>
<dbReference type="SUPFAM" id="SSF55781">
    <property type="entry name" value="GAF domain-like"/>
    <property type="match status" value="1"/>
</dbReference>
<dbReference type="InterPro" id="IPR001932">
    <property type="entry name" value="PPM-type_phosphatase-like_dom"/>
</dbReference>
<dbReference type="InterPro" id="IPR029016">
    <property type="entry name" value="GAF-like_dom_sf"/>
</dbReference>
<evidence type="ECO:0000256" key="1">
    <source>
        <dbReference type="SAM" id="Coils"/>
    </source>
</evidence>
<dbReference type="InterPro" id="IPR041664">
    <property type="entry name" value="AAA_16"/>
</dbReference>
<dbReference type="Gene3D" id="3.30.200.20">
    <property type="entry name" value="Phosphorylase Kinase, domain 1"/>
    <property type="match status" value="1"/>
</dbReference>
<organism evidence="3">
    <name type="scientific">Planktothricoides sp. SpSt-374</name>
    <dbReference type="NCBI Taxonomy" id="2282167"/>
    <lineage>
        <taxon>Bacteria</taxon>
        <taxon>Bacillati</taxon>
        <taxon>Cyanobacteriota</taxon>
        <taxon>Cyanophyceae</taxon>
        <taxon>Oscillatoriophycideae</taxon>
        <taxon>Oscillatoriales</taxon>
        <taxon>Oscillatoriaceae</taxon>
        <taxon>Planktothricoides</taxon>
    </lineage>
</organism>
<dbReference type="SUPFAM" id="SSF52540">
    <property type="entry name" value="P-loop containing nucleoside triphosphate hydrolases"/>
    <property type="match status" value="1"/>
</dbReference>
<gene>
    <name evidence="3" type="ORF">ENR15_18600</name>
</gene>
<dbReference type="SUPFAM" id="SSF56112">
    <property type="entry name" value="Protein kinase-like (PK-like)"/>
    <property type="match status" value="1"/>
</dbReference>
<evidence type="ECO:0000313" key="3">
    <source>
        <dbReference type="EMBL" id="HGG02589.1"/>
    </source>
</evidence>
<name>A0A7C3ZY31_9CYAN</name>
<dbReference type="InterPro" id="IPR053159">
    <property type="entry name" value="Hybrid_Histidine_Kinase"/>
</dbReference>
<dbReference type="SMART" id="SM00065">
    <property type="entry name" value="GAF"/>
    <property type="match status" value="1"/>
</dbReference>
<dbReference type="SMART" id="SM00331">
    <property type="entry name" value="PP2C_SIG"/>
    <property type="match status" value="1"/>
</dbReference>
<protein>
    <submittedName>
        <fullName evidence="3">GAF domain-containing protein</fullName>
    </submittedName>
</protein>
<dbReference type="Gene3D" id="1.10.510.10">
    <property type="entry name" value="Transferase(Phosphotransferase) domain 1"/>
    <property type="match status" value="1"/>
</dbReference>
<dbReference type="PANTHER" id="PTHR43642:SF1">
    <property type="entry name" value="HYBRID SIGNAL TRANSDUCTION HISTIDINE KINASE G"/>
    <property type="match status" value="1"/>
</dbReference>
<dbReference type="InterPro" id="IPR036457">
    <property type="entry name" value="PPM-type-like_dom_sf"/>
</dbReference>
<reference evidence="3" key="1">
    <citation type="journal article" date="2020" name="mSystems">
        <title>Genome- and Community-Level Interaction Insights into Carbon Utilization and Element Cycling Functions of Hydrothermarchaeota in Hydrothermal Sediment.</title>
        <authorList>
            <person name="Zhou Z."/>
            <person name="Liu Y."/>
            <person name="Xu W."/>
            <person name="Pan J."/>
            <person name="Luo Z.H."/>
            <person name="Li M."/>
        </authorList>
    </citation>
    <scope>NUCLEOTIDE SEQUENCE [LARGE SCALE GENOMIC DNA]</scope>
    <source>
        <strain evidence="3">SpSt-374</strain>
    </source>
</reference>
<proteinExistence type="predicted"/>
<keyword evidence="1" id="KW-0175">Coiled coil</keyword>
<dbReference type="GO" id="GO:0004672">
    <property type="term" value="F:protein kinase activity"/>
    <property type="evidence" value="ECO:0007669"/>
    <property type="project" value="InterPro"/>
</dbReference>
<dbReference type="Pfam" id="PF00069">
    <property type="entry name" value="Pkinase"/>
    <property type="match status" value="1"/>
</dbReference>
<dbReference type="Pfam" id="PF01590">
    <property type="entry name" value="GAF"/>
    <property type="match status" value="1"/>
</dbReference>
<dbReference type="InterPro" id="IPR003018">
    <property type="entry name" value="GAF"/>
</dbReference>
<dbReference type="PROSITE" id="PS50011">
    <property type="entry name" value="PROTEIN_KINASE_DOM"/>
    <property type="match status" value="1"/>
</dbReference>
<comment type="caution">
    <text evidence="3">The sequence shown here is derived from an EMBL/GenBank/DDBJ whole genome shotgun (WGS) entry which is preliminary data.</text>
</comment>
<evidence type="ECO:0000259" key="2">
    <source>
        <dbReference type="PROSITE" id="PS50011"/>
    </source>
</evidence>